<keyword evidence="2" id="KW-1185">Reference proteome</keyword>
<comment type="caution">
    <text evidence="1">The sequence shown here is derived from an EMBL/GenBank/DDBJ whole genome shotgun (WGS) entry which is preliminary data.</text>
</comment>
<accession>A0ACB7RY30</accession>
<dbReference type="EMBL" id="CM023486">
    <property type="protein sequence ID" value="KAH6927430.1"/>
    <property type="molecule type" value="Genomic_DNA"/>
</dbReference>
<protein>
    <submittedName>
        <fullName evidence="1">Uncharacterized protein</fullName>
    </submittedName>
</protein>
<dbReference type="Proteomes" id="UP000821845">
    <property type="component" value="Chromosome 6"/>
</dbReference>
<sequence>MAEREMPGGVRDSDVVPRQAYEPVRLTPSRRGGFKGTYRGFTFNMETQKGNRCHWHCEVRGCKSRLTTDVYGSDHQVFKLTPHDDDIHRLAASERKRKRSAATYKKQPPTKIGDFSYVLEKQEGERFCWRCVYVKCSGRCRTSRDGRLVLGPSEHTCGQLDDKSNALHQDTDESGGAQSDQLHESAFGRRRLQQQFQDDQGDLHERSPKKNKLTNFNSPIGSTRIDNFDYVLENRIGGLKFWRCRSRDCPARCRTHDGYLVVAPSMHTCRMYVDEDQANVTSSVQEAAGAQGDHVSNKETTQTIQESCRRQQHDEERGEPKEKPNLSDQDKQLQVTLHLIRFSVLLIVSDLPSFLSMESKHRKIPPDATAAAAHLQEETVAHGGADADDAMVYSAGADGSFEDATIRGDSSGCRLFKQTHFKGDPSP</sequence>
<name>A0ACB7RY30_HYAAI</name>
<evidence type="ECO:0000313" key="2">
    <source>
        <dbReference type="Proteomes" id="UP000821845"/>
    </source>
</evidence>
<organism evidence="1 2">
    <name type="scientific">Hyalomma asiaticum</name>
    <name type="common">Tick</name>
    <dbReference type="NCBI Taxonomy" id="266040"/>
    <lineage>
        <taxon>Eukaryota</taxon>
        <taxon>Metazoa</taxon>
        <taxon>Ecdysozoa</taxon>
        <taxon>Arthropoda</taxon>
        <taxon>Chelicerata</taxon>
        <taxon>Arachnida</taxon>
        <taxon>Acari</taxon>
        <taxon>Parasitiformes</taxon>
        <taxon>Ixodida</taxon>
        <taxon>Ixodoidea</taxon>
        <taxon>Ixodidae</taxon>
        <taxon>Hyalomminae</taxon>
        <taxon>Hyalomma</taxon>
    </lineage>
</organism>
<proteinExistence type="predicted"/>
<gene>
    <name evidence="1" type="ORF">HPB50_003465</name>
</gene>
<reference evidence="1" key="1">
    <citation type="submission" date="2020-05" db="EMBL/GenBank/DDBJ databases">
        <title>Large-scale comparative analyses of tick genomes elucidate their genetic diversity and vector capacities.</title>
        <authorList>
            <person name="Jia N."/>
            <person name="Wang J."/>
            <person name="Shi W."/>
            <person name="Du L."/>
            <person name="Sun Y."/>
            <person name="Zhan W."/>
            <person name="Jiang J."/>
            <person name="Wang Q."/>
            <person name="Zhang B."/>
            <person name="Ji P."/>
            <person name="Sakyi L.B."/>
            <person name="Cui X."/>
            <person name="Yuan T."/>
            <person name="Jiang B."/>
            <person name="Yang W."/>
            <person name="Lam T.T.-Y."/>
            <person name="Chang Q."/>
            <person name="Ding S."/>
            <person name="Wang X."/>
            <person name="Zhu J."/>
            <person name="Ruan X."/>
            <person name="Zhao L."/>
            <person name="Wei J."/>
            <person name="Que T."/>
            <person name="Du C."/>
            <person name="Cheng J."/>
            <person name="Dai P."/>
            <person name="Han X."/>
            <person name="Huang E."/>
            <person name="Gao Y."/>
            <person name="Liu J."/>
            <person name="Shao H."/>
            <person name="Ye R."/>
            <person name="Li L."/>
            <person name="Wei W."/>
            <person name="Wang X."/>
            <person name="Wang C."/>
            <person name="Yang T."/>
            <person name="Huo Q."/>
            <person name="Li W."/>
            <person name="Guo W."/>
            <person name="Chen H."/>
            <person name="Zhou L."/>
            <person name="Ni X."/>
            <person name="Tian J."/>
            <person name="Zhou Y."/>
            <person name="Sheng Y."/>
            <person name="Liu T."/>
            <person name="Pan Y."/>
            <person name="Xia L."/>
            <person name="Li J."/>
            <person name="Zhao F."/>
            <person name="Cao W."/>
        </authorList>
    </citation>
    <scope>NUCLEOTIDE SEQUENCE</scope>
    <source>
        <strain evidence="1">Hyas-2018</strain>
    </source>
</reference>
<evidence type="ECO:0000313" key="1">
    <source>
        <dbReference type="EMBL" id="KAH6927430.1"/>
    </source>
</evidence>